<organism evidence="1 2">
    <name type="scientific">Sporormia fimetaria CBS 119925</name>
    <dbReference type="NCBI Taxonomy" id="1340428"/>
    <lineage>
        <taxon>Eukaryota</taxon>
        <taxon>Fungi</taxon>
        <taxon>Dikarya</taxon>
        <taxon>Ascomycota</taxon>
        <taxon>Pezizomycotina</taxon>
        <taxon>Dothideomycetes</taxon>
        <taxon>Pleosporomycetidae</taxon>
        <taxon>Pleosporales</taxon>
        <taxon>Sporormiaceae</taxon>
        <taxon>Sporormia</taxon>
    </lineage>
</organism>
<dbReference type="EMBL" id="MU006587">
    <property type="protein sequence ID" value="KAF2744642.1"/>
    <property type="molecule type" value="Genomic_DNA"/>
</dbReference>
<keyword evidence="2" id="KW-1185">Reference proteome</keyword>
<evidence type="ECO:0000313" key="2">
    <source>
        <dbReference type="Proteomes" id="UP000799440"/>
    </source>
</evidence>
<gene>
    <name evidence="1" type="ORF">M011DRAFT_428744</name>
</gene>
<feature type="non-terminal residue" evidence="1">
    <location>
        <position position="223"/>
    </location>
</feature>
<name>A0A6A6V260_9PLEO</name>
<accession>A0A6A6V260</accession>
<dbReference type="Proteomes" id="UP000799440">
    <property type="component" value="Unassembled WGS sequence"/>
</dbReference>
<evidence type="ECO:0000313" key="1">
    <source>
        <dbReference type="EMBL" id="KAF2744642.1"/>
    </source>
</evidence>
<dbReference type="AlphaFoldDB" id="A0A6A6V260"/>
<protein>
    <submittedName>
        <fullName evidence="1">Uncharacterized protein</fullName>
    </submittedName>
</protein>
<dbReference type="OrthoDB" id="3788624at2759"/>
<proteinExistence type="predicted"/>
<sequence>MTRAQRIVDPNNPADAALIAKAQKAPAAIYDSDSELREGPVGGNVKDADKYLNVRWGDYCYEADDLSLQPTEEFNGFVPGRWERMPDGTIRDQKYKLVVKITDKDGNRRVYRNPPPKDWNDQSAISALNKRTVQQVRRNTNTRFRQQVVPYIDVERKWIVSQLTNDGTGKPKYGWRSFVEDFNKKFADKVVEGAQEPRPRRTISSLTKEVDRFQNVYSKGEIP</sequence>
<reference evidence="1" key="1">
    <citation type="journal article" date="2020" name="Stud. Mycol.">
        <title>101 Dothideomycetes genomes: a test case for predicting lifestyles and emergence of pathogens.</title>
        <authorList>
            <person name="Haridas S."/>
            <person name="Albert R."/>
            <person name="Binder M."/>
            <person name="Bloem J."/>
            <person name="Labutti K."/>
            <person name="Salamov A."/>
            <person name="Andreopoulos B."/>
            <person name="Baker S."/>
            <person name="Barry K."/>
            <person name="Bills G."/>
            <person name="Bluhm B."/>
            <person name="Cannon C."/>
            <person name="Castanera R."/>
            <person name="Culley D."/>
            <person name="Daum C."/>
            <person name="Ezra D."/>
            <person name="Gonzalez J."/>
            <person name="Henrissat B."/>
            <person name="Kuo A."/>
            <person name="Liang C."/>
            <person name="Lipzen A."/>
            <person name="Lutzoni F."/>
            <person name="Magnuson J."/>
            <person name="Mondo S."/>
            <person name="Nolan M."/>
            <person name="Ohm R."/>
            <person name="Pangilinan J."/>
            <person name="Park H.-J."/>
            <person name="Ramirez L."/>
            <person name="Alfaro M."/>
            <person name="Sun H."/>
            <person name="Tritt A."/>
            <person name="Yoshinaga Y."/>
            <person name="Zwiers L.-H."/>
            <person name="Turgeon B."/>
            <person name="Goodwin S."/>
            <person name="Spatafora J."/>
            <person name="Crous P."/>
            <person name="Grigoriev I."/>
        </authorList>
    </citation>
    <scope>NUCLEOTIDE SEQUENCE</scope>
    <source>
        <strain evidence="1">CBS 119925</strain>
    </source>
</reference>